<evidence type="ECO:0000259" key="1">
    <source>
        <dbReference type="Pfam" id="PF19054"/>
    </source>
</evidence>
<dbReference type="InterPro" id="IPR043917">
    <property type="entry name" value="DUF5753"/>
</dbReference>
<dbReference type="RefSeq" id="WP_093943177.1">
    <property type="nucleotide sequence ID" value="NZ_CP022521.1"/>
</dbReference>
<name>A0A221W8Z6_9PSEU</name>
<feature type="domain" description="DUF5753" evidence="1">
    <location>
        <begin position="9"/>
        <end position="67"/>
    </location>
</feature>
<dbReference type="AlphaFoldDB" id="A0A221W8Z6"/>
<dbReference type="KEGG" id="ahg:AHOG_22750"/>
<gene>
    <name evidence="2" type="ORF">AHOG_22750</name>
</gene>
<sequence length="74" mass="8044">MLVPTSCSKAEFQLFEFPVAVPLVALDSLLSVMFVVDAAEVAGYTRAAASLRATVLSGRESLRLIRRRLSEMEG</sequence>
<accession>A0A221W8Z6</accession>
<evidence type="ECO:0000313" key="3">
    <source>
        <dbReference type="Proteomes" id="UP000204221"/>
    </source>
</evidence>
<evidence type="ECO:0000313" key="2">
    <source>
        <dbReference type="EMBL" id="ASO22163.1"/>
    </source>
</evidence>
<protein>
    <recommendedName>
        <fullName evidence="1">DUF5753 domain-containing protein</fullName>
    </recommendedName>
</protein>
<dbReference type="Proteomes" id="UP000204221">
    <property type="component" value="Chromosome"/>
</dbReference>
<dbReference type="Pfam" id="PF19054">
    <property type="entry name" value="DUF5753"/>
    <property type="match status" value="1"/>
</dbReference>
<keyword evidence="3" id="KW-1185">Reference proteome</keyword>
<proteinExistence type="predicted"/>
<reference evidence="2 3" key="1">
    <citation type="submission" date="2017-07" db="EMBL/GenBank/DDBJ databases">
        <title>Complete genome sequence of Actinoalloteichus hoggarensis DSM 45943, type strain of Actinoalloteichus hoggarensis.</title>
        <authorList>
            <person name="Ruckert C."/>
            <person name="Nouioui I."/>
            <person name="Willmese J."/>
            <person name="van Wezel G."/>
            <person name="Klenk H.-P."/>
            <person name="Kalinowski J."/>
            <person name="Zotchev S.B."/>
        </authorList>
    </citation>
    <scope>NUCLEOTIDE SEQUENCE [LARGE SCALE GENOMIC DNA]</scope>
    <source>
        <strain evidence="2 3">DSM 45943</strain>
    </source>
</reference>
<organism evidence="2 3">
    <name type="scientific">Actinoalloteichus hoggarensis</name>
    <dbReference type="NCBI Taxonomy" id="1470176"/>
    <lineage>
        <taxon>Bacteria</taxon>
        <taxon>Bacillati</taxon>
        <taxon>Actinomycetota</taxon>
        <taxon>Actinomycetes</taxon>
        <taxon>Pseudonocardiales</taxon>
        <taxon>Pseudonocardiaceae</taxon>
        <taxon>Actinoalloteichus</taxon>
    </lineage>
</organism>
<dbReference type="EMBL" id="CP022521">
    <property type="protein sequence ID" value="ASO22163.1"/>
    <property type="molecule type" value="Genomic_DNA"/>
</dbReference>